<dbReference type="EMBL" id="JAAGWF010000002">
    <property type="protein sequence ID" value="NEK56359.1"/>
    <property type="molecule type" value="Genomic_DNA"/>
</dbReference>
<dbReference type="Gene3D" id="3.30.750.24">
    <property type="entry name" value="STAS domain"/>
    <property type="match status" value="1"/>
</dbReference>
<dbReference type="InterPro" id="IPR002645">
    <property type="entry name" value="STAS_dom"/>
</dbReference>
<evidence type="ECO:0000313" key="3">
    <source>
        <dbReference type="Proteomes" id="UP000470246"/>
    </source>
</evidence>
<organism evidence="2 3">
    <name type="scientific">Geodermatophilus sabuli</name>
    <dbReference type="NCBI Taxonomy" id="1564158"/>
    <lineage>
        <taxon>Bacteria</taxon>
        <taxon>Bacillati</taxon>
        <taxon>Actinomycetota</taxon>
        <taxon>Actinomycetes</taxon>
        <taxon>Geodermatophilales</taxon>
        <taxon>Geodermatophilaceae</taxon>
        <taxon>Geodermatophilus</taxon>
    </lineage>
</organism>
<sequence>MDVLGVQGLDPPTGWFEVVQEAEGPVLHLRGDVDSPLVHDIHAGGVDEASLVAVSVEGVGYIDSTGLSMLVRWAQSAARCGRPAVIRRATPRFCRVLELAGIAMLFQVEETRRS</sequence>
<feature type="domain" description="STAS" evidence="1">
    <location>
        <begin position="52"/>
        <end position="114"/>
    </location>
</feature>
<keyword evidence="3" id="KW-1185">Reference proteome</keyword>
<accession>A0A7K3VUN3</accession>
<dbReference type="InterPro" id="IPR058548">
    <property type="entry name" value="MlaB-like_STAS"/>
</dbReference>
<gene>
    <name evidence="2" type="ORF">GCU56_00535</name>
</gene>
<evidence type="ECO:0000259" key="1">
    <source>
        <dbReference type="PROSITE" id="PS50801"/>
    </source>
</evidence>
<dbReference type="Proteomes" id="UP000470246">
    <property type="component" value="Unassembled WGS sequence"/>
</dbReference>
<dbReference type="AlphaFoldDB" id="A0A7K3VUN3"/>
<protein>
    <submittedName>
        <fullName evidence="2">STAS domain-containing protein</fullName>
    </submittedName>
</protein>
<dbReference type="RefSeq" id="WP_163479553.1">
    <property type="nucleotide sequence ID" value="NZ_JAAGWF010000002.1"/>
</dbReference>
<evidence type="ECO:0000313" key="2">
    <source>
        <dbReference type="EMBL" id="NEK56359.1"/>
    </source>
</evidence>
<dbReference type="PROSITE" id="PS50801">
    <property type="entry name" value="STAS"/>
    <property type="match status" value="1"/>
</dbReference>
<proteinExistence type="predicted"/>
<comment type="caution">
    <text evidence="2">The sequence shown here is derived from an EMBL/GenBank/DDBJ whole genome shotgun (WGS) entry which is preliminary data.</text>
</comment>
<name>A0A7K3VUN3_9ACTN</name>
<dbReference type="SUPFAM" id="SSF52091">
    <property type="entry name" value="SpoIIaa-like"/>
    <property type="match status" value="1"/>
</dbReference>
<reference evidence="2 3" key="1">
    <citation type="submission" date="2020-02" db="EMBL/GenBank/DDBJ databases">
        <title>Geodermatophilus sabuli CPCC 205279 I12A-02694.</title>
        <authorList>
            <person name="Jiang Z."/>
        </authorList>
    </citation>
    <scope>NUCLEOTIDE SEQUENCE [LARGE SCALE GENOMIC DNA]</scope>
    <source>
        <strain evidence="2 3">I12A-02694</strain>
    </source>
</reference>
<dbReference type="Pfam" id="PF13466">
    <property type="entry name" value="STAS_2"/>
    <property type="match status" value="1"/>
</dbReference>
<dbReference type="InterPro" id="IPR036513">
    <property type="entry name" value="STAS_dom_sf"/>
</dbReference>
<dbReference type="CDD" id="cd07043">
    <property type="entry name" value="STAS_anti-anti-sigma_factors"/>
    <property type="match status" value="1"/>
</dbReference>